<dbReference type="OMA" id="YFPNFHG"/>
<sequence length="344" mass="39567">MSTMRVTRIPTLALRSCARYQSPLRPFIFQLRNYSTPPTPPTTPPTPPEIKLPSSPAPGKPQQLSPVDRFAKSEKELRTEKPPNLIRPIGLPNPPQPGENSGVDNRSWNERGQDFVNYDKHLERKERLNNEMKTPYFQDFSRMSKQFKGKSWYAPPLLFKAEKSLFFPNLVGRTLAESQPMNTTHTLFQNVSVVAVYSSTWAERQVETFMKGLEEEVPAFKDGNAQRVDINIEQSWIKAALVKMFFPKLQSKLPLERHDKYFLIEKGMTPELKHDMGLWNGKVGYVYLIDWNCRIRWVGSGNAEPEEREALIKGINKLAEERKALGFTSAKKDFQPKNLEDDDL</sequence>
<evidence type="ECO:0000313" key="3">
    <source>
        <dbReference type="Proteomes" id="UP000018144"/>
    </source>
</evidence>
<evidence type="ECO:0000256" key="1">
    <source>
        <dbReference type="SAM" id="MobiDB-lite"/>
    </source>
</evidence>
<accession>U4LST5</accession>
<dbReference type="Proteomes" id="UP000018144">
    <property type="component" value="Unassembled WGS sequence"/>
</dbReference>
<dbReference type="GO" id="GO:0005743">
    <property type="term" value="C:mitochondrial inner membrane"/>
    <property type="evidence" value="ECO:0007669"/>
    <property type="project" value="TreeGrafter"/>
</dbReference>
<keyword evidence="3" id="KW-1185">Reference proteome</keyword>
<dbReference type="PANTHER" id="PTHR28106:SF1">
    <property type="entry name" value="MITOCHONDRIAL ATPASE COMPLEX SUBUNIT ATP10"/>
    <property type="match status" value="1"/>
</dbReference>
<feature type="compositionally biased region" description="Pro residues" evidence="1">
    <location>
        <begin position="37"/>
        <end position="59"/>
    </location>
</feature>
<dbReference type="InterPro" id="IPR007849">
    <property type="entry name" value="ATP10"/>
</dbReference>
<gene>
    <name evidence="2" type="ORF">PCON_08595</name>
</gene>
<dbReference type="AlphaFoldDB" id="U4LST5"/>
<dbReference type="GO" id="GO:0033615">
    <property type="term" value="P:mitochondrial proton-transporting ATP synthase complex assembly"/>
    <property type="evidence" value="ECO:0007669"/>
    <property type="project" value="TreeGrafter"/>
</dbReference>
<name>U4LST5_PYROM</name>
<feature type="compositionally biased region" description="Basic and acidic residues" evidence="1">
    <location>
        <begin position="69"/>
        <end position="81"/>
    </location>
</feature>
<feature type="region of interest" description="Disordered" evidence="1">
    <location>
        <begin position="31"/>
        <end position="109"/>
    </location>
</feature>
<organism evidence="2 3">
    <name type="scientific">Pyronema omphalodes (strain CBS 100304)</name>
    <name type="common">Pyronema confluens</name>
    <dbReference type="NCBI Taxonomy" id="1076935"/>
    <lineage>
        <taxon>Eukaryota</taxon>
        <taxon>Fungi</taxon>
        <taxon>Dikarya</taxon>
        <taxon>Ascomycota</taxon>
        <taxon>Pezizomycotina</taxon>
        <taxon>Pezizomycetes</taxon>
        <taxon>Pezizales</taxon>
        <taxon>Pyronemataceae</taxon>
        <taxon>Pyronema</taxon>
    </lineage>
</organism>
<dbReference type="STRING" id="1076935.U4LST5"/>
<reference evidence="2 3" key="1">
    <citation type="journal article" date="2013" name="PLoS Genet.">
        <title>The genome and development-dependent transcriptomes of Pyronema confluens: a window into fungal evolution.</title>
        <authorList>
            <person name="Traeger S."/>
            <person name="Altegoer F."/>
            <person name="Freitag M."/>
            <person name="Gabaldon T."/>
            <person name="Kempken F."/>
            <person name="Kumar A."/>
            <person name="Marcet-Houben M."/>
            <person name="Poggeler S."/>
            <person name="Stajich J.E."/>
            <person name="Nowrousian M."/>
        </authorList>
    </citation>
    <scope>NUCLEOTIDE SEQUENCE [LARGE SCALE GENOMIC DNA]</scope>
    <source>
        <strain evidence="3">CBS 100304</strain>
        <tissue evidence="2">Vegetative mycelium</tissue>
    </source>
</reference>
<dbReference type="OrthoDB" id="17089at2759"/>
<dbReference type="EMBL" id="HF935441">
    <property type="protein sequence ID" value="CCX30396.1"/>
    <property type="molecule type" value="Genomic_DNA"/>
</dbReference>
<dbReference type="eggNOG" id="KOG4614">
    <property type="taxonomic scope" value="Eukaryota"/>
</dbReference>
<proteinExistence type="predicted"/>
<dbReference type="Pfam" id="PF05176">
    <property type="entry name" value="ATP-synt_10"/>
    <property type="match status" value="1"/>
</dbReference>
<dbReference type="PANTHER" id="PTHR28106">
    <property type="entry name" value="MITOCHONDRIAL ATPASE COMPLEX SUBUNIT ATP10"/>
    <property type="match status" value="1"/>
</dbReference>
<protein>
    <submittedName>
        <fullName evidence="2">Similar to Mitochondrial ATPase complex subunit ATP10 acc. no. Q6FWV2</fullName>
    </submittedName>
</protein>
<evidence type="ECO:0000313" key="2">
    <source>
        <dbReference type="EMBL" id="CCX30396.1"/>
    </source>
</evidence>